<proteinExistence type="predicted"/>
<sequence>KHSNEYCGQYGFRCVDTESFQICSFPDLEGVTEAPETIHKCLHQSVCDENNIAFCTPLEQTENFVTAKEKGKCHKKGGRKRSEKISPKNHLLMRKNRLMELQKILEKSEDNHFDFNVQDESEIETTTLVDYDDNQSLEFHSFDCESFGYFPDIYNASMFWHCDHKNQGQGFVVRHMLCSPGRVFNPRHKECVMIDTTRNIRNNLKNS</sequence>
<comment type="caution">
    <text evidence="2">The sequence shown here is derived from an EMBL/GenBank/DDBJ whole genome shotgun (WGS) entry which is preliminary data.</text>
</comment>
<feature type="non-terminal residue" evidence="2">
    <location>
        <position position="1"/>
    </location>
</feature>
<dbReference type="SMART" id="SM00494">
    <property type="entry name" value="ChtBD2"/>
    <property type="match status" value="1"/>
</dbReference>
<feature type="non-terminal residue" evidence="2">
    <location>
        <position position="207"/>
    </location>
</feature>
<dbReference type="OrthoDB" id="8197172at2759"/>
<accession>A0A9Q0N102</accession>
<organism evidence="2 3">
    <name type="scientific">Pseudolycoriella hygida</name>
    <dbReference type="NCBI Taxonomy" id="35572"/>
    <lineage>
        <taxon>Eukaryota</taxon>
        <taxon>Metazoa</taxon>
        <taxon>Ecdysozoa</taxon>
        <taxon>Arthropoda</taxon>
        <taxon>Hexapoda</taxon>
        <taxon>Insecta</taxon>
        <taxon>Pterygota</taxon>
        <taxon>Neoptera</taxon>
        <taxon>Endopterygota</taxon>
        <taxon>Diptera</taxon>
        <taxon>Nematocera</taxon>
        <taxon>Sciaroidea</taxon>
        <taxon>Sciaridae</taxon>
        <taxon>Pseudolycoriella</taxon>
    </lineage>
</organism>
<dbReference type="Pfam" id="PF01607">
    <property type="entry name" value="CBM_14"/>
    <property type="match status" value="1"/>
</dbReference>
<dbReference type="InterPro" id="IPR002557">
    <property type="entry name" value="Chitin-bd_dom"/>
</dbReference>
<keyword evidence="3" id="KW-1185">Reference proteome</keyword>
<dbReference type="Gene3D" id="2.170.140.10">
    <property type="entry name" value="Chitin binding domain"/>
    <property type="match status" value="1"/>
</dbReference>
<dbReference type="GO" id="GO:0008061">
    <property type="term" value="F:chitin binding"/>
    <property type="evidence" value="ECO:0007669"/>
    <property type="project" value="InterPro"/>
</dbReference>
<dbReference type="Proteomes" id="UP001151699">
    <property type="component" value="Chromosome X"/>
</dbReference>
<feature type="domain" description="Chitin-binding type-2" evidence="1">
    <location>
        <begin position="142"/>
        <end position="198"/>
    </location>
</feature>
<dbReference type="InterPro" id="IPR036508">
    <property type="entry name" value="Chitin-bd_dom_sf"/>
</dbReference>
<evidence type="ECO:0000313" key="3">
    <source>
        <dbReference type="Proteomes" id="UP001151699"/>
    </source>
</evidence>
<reference evidence="2" key="1">
    <citation type="submission" date="2022-07" db="EMBL/GenBank/DDBJ databases">
        <authorList>
            <person name="Trinca V."/>
            <person name="Uliana J.V.C."/>
            <person name="Torres T.T."/>
            <person name="Ward R.J."/>
            <person name="Monesi N."/>
        </authorList>
    </citation>
    <scope>NUCLEOTIDE SEQUENCE</scope>
    <source>
        <strain evidence="2">HSMRA1968</strain>
        <tissue evidence="2">Whole embryos</tissue>
    </source>
</reference>
<dbReference type="AlphaFoldDB" id="A0A9Q0N102"/>
<dbReference type="GO" id="GO:0005576">
    <property type="term" value="C:extracellular region"/>
    <property type="evidence" value="ECO:0007669"/>
    <property type="project" value="InterPro"/>
</dbReference>
<evidence type="ECO:0000259" key="1">
    <source>
        <dbReference type="SMART" id="SM00494"/>
    </source>
</evidence>
<dbReference type="SUPFAM" id="SSF57625">
    <property type="entry name" value="Invertebrate chitin-binding proteins"/>
    <property type="match status" value="1"/>
</dbReference>
<name>A0A9Q0N102_9DIPT</name>
<dbReference type="EMBL" id="WJQU01000003">
    <property type="protein sequence ID" value="KAJ6640362.1"/>
    <property type="molecule type" value="Genomic_DNA"/>
</dbReference>
<protein>
    <recommendedName>
        <fullName evidence="1">Chitin-binding type-2 domain-containing protein</fullName>
    </recommendedName>
</protein>
<gene>
    <name evidence="2" type="ORF">Bhyg_13112</name>
</gene>
<evidence type="ECO:0000313" key="2">
    <source>
        <dbReference type="EMBL" id="KAJ6640362.1"/>
    </source>
</evidence>